<comment type="caution">
    <text evidence="2">The sequence shown here is derived from an EMBL/GenBank/DDBJ whole genome shotgun (WGS) entry which is preliminary data.</text>
</comment>
<gene>
    <name evidence="2" type="ORF">JOC28_001273</name>
</gene>
<keyword evidence="3" id="KW-1185">Reference proteome</keyword>
<accession>A0ABS2PSF1</accession>
<name>A0ABS2PSF1_9STRE</name>
<dbReference type="InterPro" id="IPR029039">
    <property type="entry name" value="Flavoprotein-like_sf"/>
</dbReference>
<dbReference type="EMBL" id="JAFBEH010000024">
    <property type="protein sequence ID" value="MBM7642973.1"/>
    <property type="molecule type" value="Genomic_DNA"/>
</dbReference>
<reference evidence="2 3" key="1">
    <citation type="submission" date="2021-01" db="EMBL/GenBank/DDBJ databases">
        <title>Genomic Encyclopedia of Type Strains, Phase IV (KMG-IV): sequencing the most valuable type-strain genomes for metagenomic binning, comparative biology and taxonomic classification.</title>
        <authorList>
            <person name="Goeker M."/>
        </authorList>
    </citation>
    <scope>NUCLEOTIDE SEQUENCE [LARGE SCALE GENOMIC DNA]</scope>
    <source>
        <strain evidence="2 3">DSM 27382</strain>
    </source>
</reference>
<dbReference type="Proteomes" id="UP000697472">
    <property type="component" value="Unassembled WGS sequence"/>
</dbReference>
<dbReference type="Pfam" id="PF03358">
    <property type="entry name" value="FMN_red"/>
    <property type="match status" value="1"/>
</dbReference>
<dbReference type="InterPro" id="IPR005025">
    <property type="entry name" value="FMN_Rdtase-like_dom"/>
</dbReference>
<dbReference type="SUPFAM" id="SSF52218">
    <property type="entry name" value="Flavoproteins"/>
    <property type="match status" value="1"/>
</dbReference>
<proteinExistence type="predicted"/>
<protein>
    <submittedName>
        <fullName evidence="2">NAD(P)H-dependent FMN reductase</fullName>
    </submittedName>
</protein>
<evidence type="ECO:0000313" key="2">
    <source>
        <dbReference type="EMBL" id="MBM7642973.1"/>
    </source>
</evidence>
<organism evidence="2 3">
    <name type="scientific">Streptococcus loxodontisalivarius</name>
    <dbReference type="NCBI Taxonomy" id="1349415"/>
    <lineage>
        <taxon>Bacteria</taxon>
        <taxon>Bacillati</taxon>
        <taxon>Bacillota</taxon>
        <taxon>Bacilli</taxon>
        <taxon>Lactobacillales</taxon>
        <taxon>Streptococcaceae</taxon>
        <taxon>Streptococcus</taxon>
    </lineage>
</organism>
<feature type="domain" description="NADPH-dependent FMN reductase-like" evidence="1">
    <location>
        <begin position="7"/>
        <end position="68"/>
    </location>
</feature>
<evidence type="ECO:0000313" key="3">
    <source>
        <dbReference type="Proteomes" id="UP000697472"/>
    </source>
</evidence>
<sequence length="72" mass="8337">MKQDIEFPTPDPIFRIRQEIAAADLIWIFSPVYIHAIPGPVKNLLDSMSRSLDEYDSRSKSILYDKLVRCVL</sequence>
<dbReference type="Gene3D" id="3.40.50.360">
    <property type="match status" value="1"/>
</dbReference>
<evidence type="ECO:0000259" key="1">
    <source>
        <dbReference type="Pfam" id="PF03358"/>
    </source>
</evidence>